<reference evidence="2 3" key="1">
    <citation type="submission" date="2018-11" db="EMBL/GenBank/DDBJ databases">
        <authorList>
            <consortium name="Pathogen Informatics"/>
        </authorList>
    </citation>
    <scope>NUCLEOTIDE SEQUENCE [LARGE SCALE GENOMIC DNA]</scope>
    <source>
        <strain>Denwood</strain>
        <strain evidence="3">Zambia</strain>
    </source>
</reference>
<feature type="region of interest" description="Disordered" evidence="1">
    <location>
        <begin position="305"/>
        <end position="330"/>
    </location>
</feature>
<feature type="compositionally biased region" description="Polar residues" evidence="1">
    <location>
        <begin position="58"/>
        <end position="78"/>
    </location>
</feature>
<sequence>MDDNDLNPLILSDSTKLSIPVEMVYDGDDDDVDNDNNKNDPIDEEHDNTKNKHESNKNLKQINDNSGDSGVSLEQTTSDNHYELTKQSDSKVGKMPGLSLVAIARSCSLKQDLLQTTTKPVVKMRSKVKRRSTVAHVSQRKSGSLFTISSIYKPNNVPVSTNTNQLSCEKSINTIQSRNNHNNSATTNHTSFKVTVCPTWIDKSMITIDLPSIKPIISKKIWRTEINLPILSPILKKNHNVDNIKSTIIYDYGNSQQQQQANSNVNNRIRETIVHPKKQLTPSETIEHKSLVVNDGLKDPLSSLPSTTDFHDNNKSKMTVSPMTDFGNLY</sequence>
<feature type="region of interest" description="Disordered" evidence="1">
    <location>
        <begin position="25"/>
        <end position="78"/>
    </location>
</feature>
<feature type="compositionally biased region" description="Basic and acidic residues" evidence="1">
    <location>
        <begin position="35"/>
        <end position="57"/>
    </location>
</feature>
<evidence type="ECO:0000256" key="1">
    <source>
        <dbReference type="SAM" id="MobiDB-lite"/>
    </source>
</evidence>
<keyword evidence="3" id="KW-1185">Reference proteome</keyword>
<dbReference type="STRING" id="31246.A0A183PGL1"/>
<accession>A0A183PGL1</accession>
<dbReference type="AlphaFoldDB" id="A0A183PGL1"/>
<evidence type="ECO:0000313" key="2">
    <source>
        <dbReference type="EMBL" id="VDP63659.1"/>
    </source>
</evidence>
<gene>
    <name evidence="2" type="ORF">SMTD_LOCUS13497</name>
</gene>
<name>A0A183PGL1_9TREM</name>
<protein>
    <submittedName>
        <fullName evidence="2">Uncharacterized protein</fullName>
    </submittedName>
</protein>
<evidence type="ECO:0000313" key="3">
    <source>
        <dbReference type="Proteomes" id="UP000269396"/>
    </source>
</evidence>
<proteinExistence type="predicted"/>
<dbReference type="EMBL" id="UZAL01033566">
    <property type="protein sequence ID" value="VDP63659.1"/>
    <property type="molecule type" value="Genomic_DNA"/>
</dbReference>
<feature type="compositionally biased region" description="Acidic residues" evidence="1">
    <location>
        <begin position="25"/>
        <end position="34"/>
    </location>
</feature>
<organism evidence="2 3">
    <name type="scientific">Schistosoma mattheei</name>
    <dbReference type="NCBI Taxonomy" id="31246"/>
    <lineage>
        <taxon>Eukaryota</taxon>
        <taxon>Metazoa</taxon>
        <taxon>Spiralia</taxon>
        <taxon>Lophotrochozoa</taxon>
        <taxon>Platyhelminthes</taxon>
        <taxon>Trematoda</taxon>
        <taxon>Digenea</taxon>
        <taxon>Strigeidida</taxon>
        <taxon>Schistosomatoidea</taxon>
        <taxon>Schistosomatidae</taxon>
        <taxon>Schistosoma</taxon>
    </lineage>
</organism>
<dbReference type="Proteomes" id="UP000269396">
    <property type="component" value="Unassembled WGS sequence"/>
</dbReference>